<dbReference type="OrthoDB" id="5389493at2759"/>
<proteinExistence type="predicted"/>
<feature type="transmembrane region" description="Helical" evidence="1">
    <location>
        <begin position="238"/>
        <end position="256"/>
    </location>
</feature>
<gene>
    <name evidence="3" type="ORF">SCLCIDRAFT_1221469</name>
</gene>
<feature type="transmembrane region" description="Helical" evidence="1">
    <location>
        <begin position="204"/>
        <end position="226"/>
    </location>
</feature>
<organism evidence="3 4">
    <name type="scientific">Scleroderma citrinum Foug A</name>
    <dbReference type="NCBI Taxonomy" id="1036808"/>
    <lineage>
        <taxon>Eukaryota</taxon>
        <taxon>Fungi</taxon>
        <taxon>Dikarya</taxon>
        <taxon>Basidiomycota</taxon>
        <taxon>Agaricomycotina</taxon>
        <taxon>Agaricomycetes</taxon>
        <taxon>Agaricomycetidae</taxon>
        <taxon>Boletales</taxon>
        <taxon>Sclerodermatineae</taxon>
        <taxon>Sclerodermataceae</taxon>
        <taxon>Scleroderma</taxon>
    </lineage>
</organism>
<feature type="transmembrane region" description="Helical" evidence="1">
    <location>
        <begin position="126"/>
        <end position="144"/>
    </location>
</feature>
<evidence type="ECO:0000313" key="4">
    <source>
        <dbReference type="Proteomes" id="UP000053989"/>
    </source>
</evidence>
<feature type="domain" description="DUF7702" evidence="2">
    <location>
        <begin position="39"/>
        <end position="197"/>
    </location>
</feature>
<keyword evidence="1" id="KW-0812">Transmembrane</keyword>
<dbReference type="Proteomes" id="UP000053989">
    <property type="component" value="Unassembled WGS sequence"/>
</dbReference>
<keyword evidence="4" id="KW-1185">Reference proteome</keyword>
<dbReference type="EMBL" id="KN822142">
    <property type="protein sequence ID" value="KIM55057.1"/>
    <property type="molecule type" value="Genomic_DNA"/>
</dbReference>
<dbReference type="InParanoid" id="A0A0C2ZR37"/>
<protein>
    <recommendedName>
        <fullName evidence="2">DUF7702 domain-containing protein</fullName>
    </recommendedName>
</protein>
<dbReference type="HOGENOM" id="CLU_092145_0_0_1"/>
<dbReference type="STRING" id="1036808.A0A0C2ZR37"/>
<feature type="transmembrane region" description="Helical" evidence="1">
    <location>
        <begin position="164"/>
        <end position="184"/>
    </location>
</feature>
<reference evidence="3 4" key="1">
    <citation type="submission" date="2014-04" db="EMBL/GenBank/DDBJ databases">
        <authorList>
            <consortium name="DOE Joint Genome Institute"/>
            <person name="Kuo A."/>
            <person name="Kohler A."/>
            <person name="Nagy L.G."/>
            <person name="Floudas D."/>
            <person name="Copeland A."/>
            <person name="Barry K.W."/>
            <person name="Cichocki N."/>
            <person name="Veneault-Fourrey C."/>
            <person name="LaButti K."/>
            <person name="Lindquist E.A."/>
            <person name="Lipzen A."/>
            <person name="Lundell T."/>
            <person name="Morin E."/>
            <person name="Murat C."/>
            <person name="Sun H."/>
            <person name="Tunlid A."/>
            <person name="Henrissat B."/>
            <person name="Grigoriev I.V."/>
            <person name="Hibbett D.S."/>
            <person name="Martin F."/>
            <person name="Nordberg H.P."/>
            <person name="Cantor M.N."/>
            <person name="Hua S.X."/>
        </authorList>
    </citation>
    <scope>NUCLEOTIDE SEQUENCE [LARGE SCALE GENOMIC DNA]</scope>
    <source>
        <strain evidence="3 4">Foug A</strain>
    </source>
</reference>
<evidence type="ECO:0000259" key="2">
    <source>
        <dbReference type="Pfam" id="PF24800"/>
    </source>
</evidence>
<feature type="transmembrane region" description="Helical" evidence="1">
    <location>
        <begin position="45"/>
        <end position="68"/>
    </location>
</feature>
<feature type="transmembrane region" description="Helical" evidence="1">
    <location>
        <begin position="80"/>
        <end position="105"/>
    </location>
</feature>
<keyword evidence="1" id="KW-1133">Transmembrane helix</keyword>
<dbReference type="AlphaFoldDB" id="A0A0C2ZR37"/>
<accession>A0A0C2ZR37</accession>
<feature type="transmembrane region" description="Helical" evidence="1">
    <location>
        <begin position="19"/>
        <end position="38"/>
    </location>
</feature>
<evidence type="ECO:0000256" key="1">
    <source>
        <dbReference type="SAM" id="Phobius"/>
    </source>
</evidence>
<keyword evidence="1" id="KW-0472">Membrane</keyword>
<sequence>MAVAPAGYNYATGAGIQSFPAAVILSIIYALLFVAFSFKSFTRPTYVFFMMTFFCLIRLVAFILRALLADVPSDGQNLDFFIAYQIIYNVGFFGILYSAYTLVLDRVSFAKNPPRGPISALLRRRFLFRLALTAAVSIGITGSIQAISGTQQSTIDTGNTLRRVALYIFLVCSALVLLQALILARVESSEEGYRHFASGFGGRYGLYVLIVISVLLVTREAFFTATFSNSDVQNNEHFWYPFSALTELLAVLLFMIPDLVPSRSEIPQNSEWA</sequence>
<dbReference type="InterPro" id="IPR056119">
    <property type="entry name" value="DUF7702"/>
</dbReference>
<reference evidence="4" key="2">
    <citation type="submission" date="2015-01" db="EMBL/GenBank/DDBJ databases">
        <title>Evolutionary Origins and Diversification of the Mycorrhizal Mutualists.</title>
        <authorList>
            <consortium name="DOE Joint Genome Institute"/>
            <consortium name="Mycorrhizal Genomics Consortium"/>
            <person name="Kohler A."/>
            <person name="Kuo A."/>
            <person name="Nagy L.G."/>
            <person name="Floudas D."/>
            <person name="Copeland A."/>
            <person name="Barry K.W."/>
            <person name="Cichocki N."/>
            <person name="Veneault-Fourrey C."/>
            <person name="LaButti K."/>
            <person name="Lindquist E.A."/>
            <person name="Lipzen A."/>
            <person name="Lundell T."/>
            <person name="Morin E."/>
            <person name="Murat C."/>
            <person name="Riley R."/>
            <person name="Ohm R."/>
            <person name="Sun H."/>
            <person name="Tunlid A."/>
            <person name="Henrissat B."/>
            <person name="Grigoriev I.V."/>
            <person name="Hibbett D.S."/>
            <person name="Martin F."/>
        </authorList>
    </citation>
    <scope>NUCLEOTIDE SEQUENCE [LARGE SCALE GENOMIC DNA]</scope>
    <source>
        <strain evidence="4">Foug A</strain>
    </source>
</reference>
<evidence type="ECO:0000313" key="3">
    <source>
        <dbReference type="EMBL" id="KIM55057.1"/>
    </source>
</evidence>
<name>A0A0C2ZR37_9AGAM</name>
<dbReference type="Pfam" id="PF24800">
    <property type="entry name" value="DUF7702"/>
    <property type="match status" value="1"/>
</dbReference>